<keyword evidence="1" id="KW-0732">Signal</keyword>
<feature type="signal peptide" evidence="1">
    <location>
        <begin position="1"/>
        <end position="20"/>
    </location>
</feature>
<comment type="caution">
    <text evidence="2">The sequence shown here is derived from an EMBL/GenBank/DDBJ whole genome shotgun (WGS) entry which is preliminary data.</text>
</comment>
<accession>A0AAJ0GIG0</accession>
<organism evidence="2 3">
    <name type="scientific">Extremus antarcticus</name>
    <dbReference type="NCBI Taxonomy" id="702011"/>
    <lineage>
        <taxon>Eukaryota</taxon>
        <taxon>Fungi</taxon>
        <taxon>Dikarya</taxon>
        <taxon>Ascomycota</taxon>
        <taxon>Pezizomycotina</taxon>
        <taxon>Dothideomycetes</taxon>
        <taxon>Dothideomycetidae</taxon>
        <taxon>Mycosphaerellales</taxon>
        <taxon>Extremaceae</taxon>
        <taxon>Extremus</taxon>
    </lineage>
</organism>
<reference evidence="2" key="1">
    <citation type="submission" date="2023-04" db="EMBL/GenBank/DDBJ databases">
        <title>Black Yeasts Isolated from many extreme environments.</title>
        <authorList>
            <person name="Coleine C."/>
            <person name="Stajich J.E."/>
            <person name="Selbmann L."/>
        </authorList>
    </citation>
    <scope>NUCLEOTIDE SEQUENCE</scope>
    <source>
        <strain evidence="2">CCFEE 5312</strain>
    </source>
</reference>
<name>A0AAJ0GIG0_9PEZI</name>
<gene>
    <name evidence="2" type="ORF">LTR09_001275</name>
</gene>
<dbReference type="Proteomes" id="UP001271007">
    <property type="component" value="Unassembled WGS sequence"/>
</dbReference>
<dbReference type="EMBL" id="JAWDJX010000002">
    <property type="protein sequence ID" value="KAK3058197.1"/>
    <property type="molecule type" value="Genomic_DNA"/>
</dbReference>
<evidence type="ECO:0000313" key="3">
    <source>
        <dbReference type="Proteomes" id="UP001271007"/>
    </source>
</evidence>
<feature type="chain" id="PRO_5042544808" evidence="1">
    <location>
        <begin position="21"/>
        <end position="200"/>
    </location>
</feature>
<sequence>MFAWLTWSFTSSIFAHGVHKATFADVVMTMDGTLLHSTRLVVGELGPDHVVYSPKDGGLSFVFQDIYEARHGRAKVSWIVKLAVALNDAINEYLQVSSKAWRSATFEEKIQTSSLRWENNIFCDRAPVFPIWIAQPQTLFKHSRLDLDNIQDAELLDGKRSLHRMTMLPTLATLDEQQNANTNDIEGPLCDIFEGRIVFT</sequence>
<protein>
    <submittedName>
        <fullName evidence="2">Uncharacterized protein</fullName>
    </submittedName>
</protein>
<evidence type="ECO:0000256" key="1">
    <source>
        <dbReference type="SAM" id="SignalP"/>
    </source>
</evidence>
<dbReference type="AlphaFoldDB" id="A0AAJ0GIG0"/>
<evidence type="ECO:0000313" key="2">
    <source>
        <dbReference type="EMBL" id="KAK3058197.1"/>
    </source>
</evidence>
<proteinExistence type="predicted"/>
<keyword evidence="3" id="KW-1185">Reference proteome</keyword>